<evidence type="ECO:0000313" key="2">
    <source>
        <dbReference type="Proteomes" id="UP000234433"/>
    </source>
</evidence>
<proteinExistence type="predicted"/>
<accession>A0A2H1J2K0</accession>
<protein>
    <submittedName>
        <fullName evidence="1">Uncharacterized protein</fullName>
    </submittedName>
</protein>
<dbReference type="EMBL" id="FXZD01000003">
    <property type="protein sequence ID" value="SMX81660.1"/>
    <property type="molecule type" value="Genomic_DNA"/>
</dbReference>
<dbReference type="AlphaFoldDB" id="A0A2H1J2K0"/>
<evidence type="ECO:0000313" key="1">
    <source>
        <dbReference type="EMBL" id="SMX81660.1"/>
    </source>
</evidence>
<name>A0A2H1J2K0_9MICO</name>
<dbReference type="Proteomes" id="UP000234433">
    <property type="component" value="Unassembled WGS sequence"/>
</dbReference>
<reference evidence="1 2" key="1">
    <citation type="submission" date="2017-03" db="EMBL/GenBank/DDBJ databases">
        <authorList>
            <person name="Afonso C.L."/>
            <person name="Miller P.J."/>
            <person name="Scott M.A."/>
            <person name="Spackman E."/>
            <person name="Goraichik I."/>
            <person name="Dimitrov K.M."/>
            <person name="Suarez D.L."/>
            <person name="Swayne D.E."/>
        </authorList>
    </citation>
    <scope>NUCLEOTIDE SEQUENCE [LARGE SCALE GENOMIC DNA]</scope>
    <source>
        <strain evidence="1 2">CNRZ 918</strain>
    </source>
</reference>
<sequence>MSDKAHTGRSSHPATRRYAEAMDALELQGSEAVVPIREYVRQLRNESRRYRIKSRLRQLELEDRRED</sequence>
<gene>
    <name evidence="1" type="ORF">BANT918_01360</name>
</gene>
<organism evidence="1 2">
    <name type="scientific">Brevibacterium antiquum CNRZ 918</name>
    <dbReference type="NCBI Taxonomy" id="1255637"/>
    <lineage>
        <taxon>Bacteria</taxon>
        <taxon>Bacillati</taxon>
        <taxon>Actinomycetota</taxon>
        <taxon>Actinomycetes</taxon>
        <taxon>Micrococcales</taxon>
        <taxon>Brevibacteriaceae</taxon>
        <taxon>Brevibacterium</taxon>
    </lineage>
</organism>